<sequence>MEGSLVKRKGTFTKLVVNIIFIIYSLMCLIPIWMVLSVSLTHEKSIITEGYHLFPKDFSLAGYWYAFSGSTSILNAYKITILVTVVGTILHLLITSMLSYAISRPEVRYRNQIAFLVFFTILFNGGLAPYYILITKYLHLKDTLFVLIVVLLLSPVHVMIMRNFFKALPDSITEAARIDGSGEFNTFFRIVLPLSTPVLATIGLFIAIAYWNDWFTSALFIENNKLYSLQYLLQSLLTNIQYLLSNDSASRSIEKAVGILPGESARMAACILSIGPIIVMYPVLQRYFVKGLTLGAVKA</sequence>
<feature type="domain" description="ABC transmembrane type-1" evidence="8">
    <location>
        <begin position="77"/>
        <end position="284"/>
    </location>
</feature>
<organism evidence="9 10">
    <name type="scientific">Paenibacillus pseudetheri</name>
    <dbReference type="NCBI Taxonomy" id="2897682"/>
    <lineage>
        <taxon>Bacteria</taxon>
        <taxon>Bacillati</taxon>
        <taxon>Bacillota</taxon>
        <taxon>Bacilli</taxon>
        <taxon>Bacillales</taxon>
        <taxon>Paenibacillaceae</taxon>
        <taxon>Paenibacillus</taxon>
    </lineage>
</organism>
<dbReference type="Gene3D" id="1.10.3720.10">
    <property type="entry name" value="MetI-like"/>
    <property type="match status" value="1"/>
</dbReference>
<dbReference type="Pfam" id="PF00528">
    <property type="entry name" value="BPD_transp_1"/>
    <property type="match status" value="1"/>
</dbReference>
<dbReference type="CDD" id="cd06261">
    <property type="entry name" value="TM_PBP2"/>
    <property type="match status" value="1"/>
</dbReference>
<feature type="transmembrane region" description="Helical" evidence="7">
    <location>
        <begin position="113"/>
        <end position="132"/>
    </location>
</feature>
<protein>
    <submittedName>
        <fullName evidence="9">L-arabinose transport system permease protein AraQ</fullName>
    </submittedName>
</protein>
<evidence type="ECO:0000256" key="5">
    <source>
        <dbReference type="ARBA" id="ARBA00022989"/>
    </source>
</evidence>
<evidence type="ECO:0000256" key="6">
    <source>
        <dbReference type="ARBA" id="ARBA00023136"/>
    </source>
</evidence>
<evidence type="ECO:0000256" key="7">
    <source>
        <dbReference type="RuleBase" id="RU363032"/>
    </source>
</evidence>
<feature type="transmembrane region" description="Helical" evidence="7">
    <location>
        <begin position="12"/>
        <end position="36"/>
    </location>
</feature>
<keyword evidence="2 7" id="KW-0813">Transport</keyword>
<dbReference type="PROSITE" id="PS50928">
    <property type="entry name" value="ABC_TM1"/>
    <property type="match status" value="1"/>
</dbReference>
<comment type="caution">
    <text evidence="9">The sequence shown here is derived from an EMBL/GenBank/DDBJ whole genome shotgun (WGS) entry which is preliminary data.</text>
</comment>
<evidence type="ECO:0000256" key="4">
    <source>
        <dbReference type="ARBA" id="ARBA00022692"/>
    </source>
</evidence>
<reference evidence="9" key="1">
    <citation type="submission" date="2021-12" db="EMBL/GenBank/DDBJ databases">
        <authorList>
            <person name="Criscuolo A."/>
        </authorList>
    </citation>
    <scope>NUCLEOTIDE SEQUENCE</scope>
    <source>
        <strain evidence="9">CIP111894</strain>
    </source>
</reference>
<evidence type="ECO:0000313" key="10">
    <source>
        <dbReference type="Proteomes" id="UP000838749"/>
    </source>
</evidence>
<dbReference type="SUPFAM" id="SSF161098">
    <property type="entry name" value="MetI-like"/>
    <property type="match status" value="1"/>
</dbReference>
<feature type="transmembrane region" description="Helical" evidence="7">
    <location>
        <begin position="265"/>
        <end position="284"/>
    </location>
</feature>
<dbReference type="InterPro" id="IPR035906">
    <property type="entry name" value="MetI-like_sf"/>
</dbReference>
<evidence type="ECO:0000313" key="9">
    <source>
        <dbReference type="EMBL" id="CAH1057399.1"/>
    </source>
</evidence>
<keyword evidence="3" id="KW-1003">Cell membrane</keyword>
<keyword evidence="6 7" id="KW-0472">Membrane</keyword>
<keyword evidence="10" id="KW-1185">Reference proteome</keyword>
<keyword evidence="4 7" id="KW-0812">Transmembrane</keyword>
<evidence type="ECO:0000256" key="3">
    <source>
        <dbReference type="ARBA" id="ARBA00022475"/>
    </source>
</evidence>
<gene>
    <name evidence="9" type="primary">araQ_20</name>
    <name evidence="9" type="ORF">PAECIP111894_03557</name>
</gene>
<comment type="subcellular location">
    <subcellularLocation>
        <location evidence="1 7">Cell membrane</location>
        <topology evidence="1 7">Multi-pass membrane protein</topology>
    </subcellularLocation>
</comment>
<dbReference type="PANTHER" id="PTHR43744:SF9">
    <property type="entry name" value="POLYGALACTURONAN_RHAMNOGALACTURONAN TRANSPORT SYSTEM PERMEASE PROTEIN YTCP"/>
    <property type="match status" value="1"/>
</dbReference>
<keyword evidence="5 7" id="KW-1133">Transmembrane helix</keyword>
<feature type="transmembrane region" description="Helical" evidence="7">
    <location>
        <begin position="186"/>
        <end position="211"/>
    </location>
</feature>
<dbReference type="Proteomes" id="UP000838749">
    <property type="component" value="Unassembled WGS sequence"/>
</dbReference>
<comment type="similarity">
    <text evidence="7">Belongs to the binding-protein-dependent transport system permease family.</text>
</comment>
<proteinExistence type="inferred from homology"/>
<evidence type="ECO:0000259" key="8">
    <source>
        <dbReference type="PROSITE" id="PS50928"/>
    </source>
</evidence>
<name>A0ABN8FHK2_9BACL</name>
<dbReference type="RefSeq" id="WP_234536245.1">
    <property type="nucleotide sequence ID" value="NZ_CAKMAB010000020.1"/>
</dbReference>
<dbReference type="PANTHER" id="PTHR43744">
    <property type="entry name" value="ABC TRANSPORTER PERMEASE PROTEIN MG189-RELATED-RELATED"/>
    <property type="match status" value="1"/>
</dbReference>
<dbReference type="InterPro" id="IPR000515">
    <property type="entry name" value="MetI-like"/>
</dbReference>
<accession>A0ABN8FHK2</accession>
<evidence type="ECO:0000256" key="2">
    <source>
        <dbReference type="ARBA" id="ARBA00022448"/>
    </source>
</evidence>
<feature type="transmembrane region" description="Helical" evidence="7">
    <location>
        <begin position="144"/>
        <end position="165"/>
    </location>
</feature>
<feature type="transmembrane region" description="Helical" evidence="7">
    <location>
        <begin position="79"/>
        <end position="101"/>
    </location>
</feature>
<evidence type="ECO:0000256" key="1">
    <source>
        <dbReference type="ARBA" id="ARBA00004651"/>
    </source>
</evidence>
<dbReference type="EMBL" id="CAKMAB010000020">
    <property type="protein sequence ID" value="CAH1057399.1"/>
    <property type="molecule type" value="Genomic_DNA"/>
</dbReference>